<protein>
    <recommendedName>
        <fullName evidence="3">DZANK-type domain-containing protein</fullName>
    </recommendedName>
</protein>
<evidence type="ECO:0000313" key="1">
    <source>
        <dbReference type="EMBL" id="MFC5652428.1"/>
    </source>
</evidence>
<dbReference type="EMBL" id="JBHSOW010000096">
    <property type="protein sequence ID" value="MFC5652428.1"/>
    <property type="molecule type" value="Genomic_DNA"/>
</dbReference>
<dbReference type="RefSeq" id="WP_379191063.1">
    <property type="nucleotide sequence ID" value="NZ_JBHSOW010000096.1"/>
</dbReference>
<name>A0ABW0W4Q1_9BACL</name>
<accession>A0ABW0W4Q1</accession>
<evidence type="ECO:0008006" key="3">
    <source>
        <dbReference type="Google" id="ProtNLM"/>
    </source>
</evidence>
<proteinExistence type="predicted"/>
<evidence type="ECO:0000313" key="2">
    <source>
        <dbReference type="Proteomes" id="UP001596047"/>
    </source>
</evidence>
<keyword evidence="2" id="KW-1185">Reference proteome</keyword>
<reference evidence="2" key="1">
    <citation type="journal article" date="2019" name="Int. J. Syst. Evol. Microbiol.">
        <title>The Global Catalogue of Microorganisms (GCM) 10K type strain sequencing project: providing services to taxonomists for standard genome sequencing and annotation.</title>
        <authorList>
            <consortium name="The Broad Institute Genomics Platform"/>
            <consortium name="The Broad Institute Genome Sequencing Center for Infectious Disease"/>
            <person name="Wu L."/>
            <person name="Ma J."/>
        </authorList>
    </citation>
    <scope>NUCLEOTIDE SEQUENCE [LARGE SCALE GENOMIC DNA]</scope>
    <source>
        <strain evidence="2">CGMCC 1.3240</strain>
    </source>
</reference>
<sequence length="87" mass="9494">MLCPICNGFEQIAAACPSCSAVMNDYGRTDDFTAPYAPYQPFSDPGAEATNNRGTMASDLRSELSCRHVIYCPNCAKTYEAAVTKWL</sequence>
<organism evidence="1 2">
    <name type="scientific">Paenibacillus solisilvae</name>
    <dbReference type="NCBI Taxonomy" id="2486751"/>
    <lineage>
        <taxon>Bacteria</taxon>
        <taxon>Bacillati</taxon>
        <taxon>Bacillota</taxon>
        <taxon>Bacilli</taxon>
        <taxon>Bacillales</taxon>
        <taxon>Paenibacillaceae</taxon>
        <taxon>Paenibacillus</taxon>
    </lineage>
</organism>
<dbReference type="Proteomes" id="UP001596047">
    <property type="component" value="Unassembled WGS sequence"/>
</dbReference>
<comment type="caution">
    <text evidence="1">The sequence shown here is derived from an EMBL/GenBank/DDBJ whole genome shotgun (WGS) entry which is preliminary data.</text>
</comment>
<gene>
    <name evidence="1" type="ORF">ACFPYJ_25590</name>
</gene>